<accession>A0ABQ4F0M2</accession>
<evidence type="ECO:0000256" key="6">
    <source>
        <dbReference type="SAM" id="Phobius"/>
    </source>
</evidence>
<dbReference type="InterPro" id="IPR032694">
    <property type="entry name" value="CopC/D"/>
</dbReference>
<dbReference type="Proteomes" id="UP000621500">
    <property type="component" value="Unassembled WGS sequence"/>
</dbReference>
<evidence type="ECO:0000256" key="4">
    <source>
        <dbReference type="ARBA" id="ARBA00023008"/>
    </source>
</evidence>
<keyword evidence="6" id="KW-0812">Transmembrane</keyword>
<dbReference type="PANTHER" id="PTHR34820:SF4">
    <property type="entry name" value="INNER MEMBRANE PROTEIN YEBZ"/>
    <property type="match status" value="1"/>
</dbReference>
<name>A0ABQ4F0M2_9ACTN</name>
<dbReference type="EMBL" id="BONX01000053">
    <property type="protein sequence ID" value="GIH00454.1"/>
    <property type="molecule type" value="Genomic_DNA"/>
</dbReference>
<dbReference type="PANTHER" id="PTHR34820">
    <property type="entry name" value="INNER MEMBRANE PROTEIN YEBZ"/>
    <property type="match status" value="1"/>
</dbReference>
<feature type="region of interest" description="Disordered" evidence="5">
    <location>
        <begin position="154"/>
        <end position="196"/>
    </location>
</feature>
<feature type="region of interest" description="Disordered" evidence="5">
    <location>
        <begin position="1"/>
        <end position="27"/>
    </location>
</feature>
<dbReference type="Gene3D" id="2.60.40.1220">
    <property type="match status" value="1"/>
</dbReference>
<comment type="subcellular location">
    <subcellularLocation>
        <location evidence="1">Cell envelope</location>
    </subcellularLocation>
</comment>
<keyword evidence="2" id="KW-0479">Metal-binding</keyword>
<evidence type="ECO:0000313" key="9">
    <source>
        <dbReference type="Proteomes" id="UP000621500"/>
    </source>
</evidence>
<evidence type="ECO:0000313" key="8">
    <source>
        <dbReference type="EMBL" id="GIH00454.1"/>
    </source>
</evidence>
<evidence type="ECO:0000256" key="3">
    <source>
        <dbReference type="ARBA" id="ARBA00022729"/>
    </source>
</evidence>
<dbReference type="SUPFAM" id="SSF81296">
    <property type="entry name" value="E set domains"/>
    <property type="match status" value="1"/>
</dbReference>
<keyword evidence="4" id="KW-0186">Copper</keyword>
<feature type="transmembrane region" description="Helical" evidence="6">
    <location>
        <begin position="201"/>
        <end position="222"/>
    </location>
</feature>
<comment type="caution">
    <text evidence="8">The sequence shown here is derived from an EMBL/GenBank/DDBJ whole genome shotgun (WGS) entry which is preliminary data.</text>
</comment>
<evidence type="ECO:0000256" key="5">
    <source>
        <dbReference type="SAM" id="MobiDB-lite"/>
    </source>
</evidence>
<keyword evidence="6" id="KW-0472">Membrane</keyword>
<dbReference type="InterPro" id="IPR007348">
    <property type="entry name" value="CopC_dom"/>
</dbReference>
<gene>
    <name evidence="8" type="ORF">Pma05_70260</name>
</gene>
<dbReference type="InterPro" id="IPR014755">
    <property type="entry name" value="Cu-Rt/internalin_Ig-like"/>
</dbReference>
<evidence type="ECO:0000256" key="2">
    <source>
        <dbReference type="ARBA" id="ARBA00022723"/>
    </source>
</evidence>
<feature type="transmembrane region" description="Helical" evidence="6">
    <location>
        <begin position="40"/>
        <end position="59"/>
    </location>
</feature>
<feature type="compositionally biased region" description="Pro residues" evidence="5">
    <location>
        <begin position="160"/>
        <end position="172"/>
    </location>
</feature>
<keyword evidence="9" id="KW-1185">Reference proteome</keyword>
<keyword evidence="6" id="KW-1133">Transmembrane helix</keyword>
<feature type="domain" description="CopC" evidence="7">
    <location>
        <begin position="64"/>
        <end position="155"/>
    </location>
</feature>
<sequence>MQAESGQDLPAPHRSAGGRPGALVHGRAERYRGTVTRNRLLRAAAALLVAALVVVSPASPAQAHTELSRTSPAARSTVAEPVTAVTLTFSGLIKKPGTSVLVTGPDEVSYSDADPQVLDKTITQKVKPLPVGTITVTWRTVSTDGHTIKGDFTFTNRFAPPTPTAEPTPTTDPTPTAVPTTPPAQSPAAGATGSDDGTSPAIWWAVSLGGLLVLALLGGLLLRRRRSTDT</sequence>
<reference evidence="8 9" key="1">
    <citation type="submission" date="2021-01" db="EMBL/GenBank/DDBJ databases">
        <title>Whole genome shotgun sequence of Plantactinospora mayteni NBRC 109088.</title>
        <authorList>
            <person name="Komaki H."/>
            <person name="Tamura T."/>
        </authorList>
    </citation>
    <scope>NUCLEOTIDE SEQUENCE [LARGE SCALE GENOMIC DNA]</scope>
    <source>
        <strain evidence="8 9">NBRC 109088</strain>
    </source>
</reference>
<protein>
    <recommendedName>
        <fullName evidence="7">CopC domain-containing protein</fullName>
    </recommendedName>
</protein>
<organism evidence="8 9">
    <name type="scientific">Plantactinospora mayteni</name>
    <dbReference type="NCBI Taxonomy" id="566021"/>
    <lineage>
        <taxon>Bacteria</taxon>
        <taxon>Bacillati</taxon>
        <taxon>Actinomycetota</taxon>
        <taxon>Actinomycetes</taxon>
        <taxon>Micromonosporales</taxon>
        <taxon>Micromonosporaceae</taxon>
        <taxon>Plantactinospora</taxon>
    </lineage>
</organism>
<keyword evidence="3" id="KW-0732">Signal</keyword>
<dbReference type="Pfam" id="PF04234">
    <property type="entry name" value="CopC"/>
    <property type="match status" value="1"/>
</dbReference>
<evidence type="ECO:0000259" key="7">
    <source>
        <dbReference type="Pfam" id="PF04234"/>
    </source>
</evidence>
<proteinExistence type="predicted"/>
<evidence type="ECO:0000256" key="1">
    <source>
        <dbReference type="ARBA" id="ARBA00004196"/>
    </source>
</evidence>
<dbReference type="InterPro" id="IPR014756">
    <property type="entry name" value="Ig_E-set"/>
</dbReference>